<sequence>MKKAAILMVTLVATTATVLQGTPALADDLGALACTTNTITTGFRAPGNTVYKFNGTCNDLNVINTDDKTVLANDRYAGMYRSGGSWVTGTRGYISMNDGAHNDVVLLSDVNDGTAMSVASYFDGGDTVRVKH</sequence>
<dbReference type="EMBL" id="JAUSRA010000001">
    <property type="protein sequence ID" value="MDP9793732.1"/>
    <property type="molecule type" value="Genomic_DNA"/>
</dbReference>
<evidence type="ECO:0000313" key="2">
    <source>
        <dbReference type="EMBL" id="MDP9793732.1"/>
    </source>
</evidence>
<keyword evidence="1" id="KW-0732">Signal</keyword>
<dbReference type="RefSeq" id="WP_306828810.1">
    <property type="nucleotide sequence ID" value="NZ_JAUSRA010000001.1"/>
</dbReference>
<proteinExistence type="predicted"/>
<feature type="signal peptide" evidence="1">
    <location>
        <begin position="1"/>
        <end position="26"/>
    </location>
</feature>
<name>A0ABT9MQN2_9ACTN</name>
<evidence type="ECO:0000313" key="3">
    <source>
        <dbReference type="Proteomes" id="UP001240984"/>
    </source>
</evidence>
<feature type="chain" id="PRO_5046391590" evidence="1">
    <location>
        <begin position="27"/>
        <end position="132"/>
    </location>
</feature>
<accession>A0ABT9MQN2</accession>
<gene>
    <name evidence="2" type="ORF">J2S43_002244</name>
</gene>
<organism evidence="2 3">
    <name type="scientific">Catenuloplanes nepalensis</name>
    <dbReference type="NCBI Taxonomy" id="587533"/>
    <lineage>
        <taxon>Bacteria</taxon>
        <taxon>Bacillati</taxon>
        <taxon>Actinomycetota</taxon>
        <taxon>Actinomycetes</taxon>
        <taxon>Micromonosporales</taxon>
        <taxon>Micromonosporaceae</taxon>
        <taxon>Catenuloplanes</taxon>
    </lineage>
</organism>
<evidence type="ECO:0000256" key="1">
    <source>
        <dbReference type="SAM" id="SignalP"/>
    </source>
</evidence>
<protein>
    <submittedName>
        <fullName evidence="2">Uncharacterized protein</fullName>
    </submittedName>
</protein>
<keyword evidence="3" id="KW-1185">Reference proteome</keyword>
<reference evidence="2 3" key="1">
    <citation type="submission" date="2023-07" db="EMBL/GenBank/DDBJ databases">
        <title>Sequencing the genomes of 1000 actinobacteria strains.</title>
        <authorList>
            <person name="Klenk H.-P."/>
        </authorList>
    </citation>
    <scope>NUCLEOTIDE SEQUENCE [LARGE SCALE GENOMIC DNA]</scope>
    <source>
        <strain evidence="2 3">DSM 44710</strain>
    </source>
</reference>
<comment type="caution">
    <text evidence="2">The sequence shown here is derived from an EMBL/GenBank/DDBJ whole genome shotgun (WGS) entry which is preliminary data.</text>
</comment>
<dbReference type="Proteomes" id="UP001240984">
    <property type="component" value="Unassembled WGS sequence"/>
</dbReference>